<feature type="non-terminal residue" evidence="1">
    <location>
        <position position="1"/>
    </location>
</feature>
<keyword evidence="2" id="KW-1185">Reference proteome</keyword>
<evidence type="ECO:0000313" key="2">
    <source>
        <dbReference type="Proteomes" id="UP001163046"/>
    </source>
</evidence>
<dbReference type="AlphaFoldDB" id="A0A9X0CJ40"/>
<dbReference type="Proteomes" id="UP001163046">
    <property type="component" value="Unassembled WGS sequence"/>
</dbReference>
<reference evidence="1" key="1">
    <citation type="submission" date="2023-01" db="EMBL/GenBank/DDBJ databases">
        <title>Genome assembly of the deep-sea coral Lophelia pertusa.</title>
        <authorList>
            <person name="Herrera S."/>
            <person name="Cordes E."/>
        </authorList>
    </citation>
    <scope>NUCLEOTIDE SEQUENCE</scope>
    <source>
        <strain evidence="1">USNM1676648</strain>
        <tissue evidence="1">Polyp</tissue>
    </source>
</reference>
<proteinExistence type="predicted"/>
<organism evidence="1 2">
    <name type="scientific">Desmophyllum pertusum</name>
    <dbReference type="NCBI Taxonomy" id="174260"/>
    <lineage>
        <taxon>Eukaryota</taxon>
        <taxon>Metazoa</taxon>
        <taxon>Cnidaria</taxon>
        <taxon>Anthozoa</taxon>
        <taxon>Hexacorallia</taxon>
        <taxon>Scleractinia</taxon>
        <taxon>Caryophylliina</taxon>
        <taxon>Caryophylliidae</taxon>
        <taxon>Desmophyllum</taxon>
    </lineage>
</organism>
<name>A0A9X0CJ40_9CNID</name>
<protein>
    <submittedName>
        <fullName evidence="1">Uncharacterized protein</fullName>
    </submittedName>
</protein>
<accession>A0A9X0CJ40</accession>
<evidence type="ECO:0000313" key="1">
    <source>
        <dbReference type="EMBL" id="KAJ7344098.1"/>
    </source>
</evidence>
<gene>
    <name evidence="1" type="ORF">OS493_040360</name>
</gene>
<dbReference type="EMBL" id="MU827653">
    <property type="protein sequence ID" value="KAJ7344098.1"/>
    <property type="molecule type" value="Genomic_DNA"/>
</dbReference>
<comment type="caution">
    <text evidence="1">The sequence shown here is derived from an EMBL/GenBank/DDBJ whole genome shotgun (WGS) entry which is preliminary data.</text>
</comment>
<sequence length="67" mass="7971">MLPSLPQHHQAACGIHLKARQRIVRLRLYSVLVHFFHRKCLRSCKPTVRQDQDLLNMIRHAYLNDVQ</sequence>